<evidence type="ECO:0000313" key="3">
    <source>
        <dbReference type="Proteomes" id="UP001168694"/>
    </source>
</evidence>
<name>A0ABT8E638_9BACL</name>
<protein>
    <submittedName>
        <fullName evidence="2">Uncharacterized protein</fullName>
    </submittedName>
</protein>
<gene>
    <name evidence="2" type="ORF">QYF49_10085</name>
</gene>
<sequence length="211" mass="25075">MAKLQIRNQRILDRRKEIIGQLPSLLRIEIELKKYYSEIIRVKEHRESLIRAHGGICTFENDDEEGISEYELNGMQYKMEIFDDEHFKLLENISDINLHINLIKCFQFYKEFSTALNSDTIPLDNRIDEIVKEQVDHIDMNGYTNSNLNYEANKINDEKSTIEDLKERAWKKALEDKVTEDFQKVIEDLEKEIEKVKDIKENEDDNSLVNF</sequence>
<comment type="caution">
    <text evidence="2">The sequence shown here is derived from an EMBL/GenBank/DDBJ whole genome shotgun (WGS) entry which is preliminary data.</text>
</comment>
<proteinExistence type="predicted"/>
<dbReference type="RefSeq" id="WP_290399477.1">
    <property type="nucleotide sequence ID" value="NZ_JAUHLN010000002.1"/>
</dbReference>
<evidence type="ECO:0000313" key="2">
    <source>
        <dbReference type="EMBL" id="MDN4073344.1"/>
    </source>
</evidence>
<evidence type="ECO:0000256" key="1">
    <source>
        <dbReference type="SAM" id="Coils"/>
    </source>
</evidence>
<keyword evidence="1" id="KW-0175">Coiled coil</keyword>
<dbReference type="Proteomes" id="UP001168694">
    <property type="component" value="Unassembled WGS sequence"/>
</dbReference>
<feature type="coiled-coil region" evidence="1">
    <location>
        <begin position="148"/>
        <end position="206"/>
    </location>
</feature>
<organism evidence="2 3">
    <name type="scientific">Fictibacillus terranigra</name>
    <dbReference type="NCBI Taxonomy" id="3058424"/>
    <lineage>
        <taxon>Bacteria</taxon>
        <taxon>Bacillati</taxon>
        <taxon>Bacillota</taxon>
        <taxon>Bacilli</taxon>
        <taxon>Bacillales</taxon>
        <taxon>Fictibacillaceae</taxon>
        <taxon>Fictibacillus</taxon>
    </lineage>
</organism>
<dbReference type="EMBL" id="JAUHLN010000002">
    <property type="protein sequence ID" value="MDN4073344.1"/>
    <property type="molecule type" value="Genomic_DNA"/>
</dbReference>
<accession>A0ABT8E638</accession>
<keyword evidence="3" id="KW-1185">Reference proteome</keyword>
<reference evidence="2" key="1">
    <citation type="submission" date="2023-06" db="EMBL/GenBank/DDBJ databases">
        <title>Draft Genome Sequences of Representative Paenibacillus Polymyxa, Bacillus cereus, Fictibacillus sp., and Brevibacillus agri Strains Isolated from Amazonian Dark Earth.</title>
        <authorList>
            <person name="Pellegrinetti T.A."/>
            <person name="Cunha I.C.M."/>
            <person name="Chaves M.G."/>
            <person name="Freitas A.S."/>
            <person name="Silva A.V.R."/>
            <person name="Tsai S.M."/>
            <person name="Mendes L.W."/>
        </authorList>
    </citation>
    <scope>NUCLEOTIDE SEQUENCE</scope>
    <source>
        <strain evidence="2">CENA-BCM004</strain>
    </source>
</reference>